<feature type="transmembrane region" description="Helical" evidence="13">
    <location>
        <begin position="195"/>
        <end position="222"/>
    </location>
</feature>
<keyword evidence="10 13" id="KW-0472">Membrane</keyword>
<evidence type="ECO:0000256" key="5">
    <source>
        <dbReference type="ARBA" id="ARBA00022676"/>
    </source>
</evidence>
<evidence type="ECO:0000256" key="3">
    <source>
        <dbReference type="ARBA" id="ARBA00008715"/>
    </source>
</evidence>
<dbReference type="EC" id="2.4.1.267" evidence="4"/>
<feature type="domain" description="AAA+ ATPase" evidence="14">
    <location>
        <begin position="694"/>
        <end position="904"/>
    </location>
</feature>
<dbReference type="Proteomes" id="UP001558632">
    <property type="component" value="Unassembled WGS sequence"/>
</dbReference>
<evidence type="ECO:0000256" key="11">
    <source>
        <dbReference type="ARBA" id="ARBA00032921"/>
    </source>
</evidence>
<comment type="subcellular location">
    <subcellularLocation>
        <location evidence="1">Endoplasmic reticulum membrane</location>
        <topology evidence="1">Multi-pass membrane protein</topology>
    </subcellularLocation>
</comment>
<keyword evidence="16" id="KW-1185">Reference proteome</keyword>
<dbReference type="PANTHER" id="PTHR12413:SF1">
    <property type="entry name" value="DOLICHYL PYROPHOSPHATE MAN9GLCNAC2 ALPHA-1,3-GLUCOSYLTRANSFERASE"/>
    <property type="match status" value="1"/>
</dbReference>
<gene>
    <name evidence="15" type="ORF">TSPI_09341</name>
</gene>
<feature type="transmembrane region" description="Helical" evidence="13">
    <location>
        <begin position="138"/>
        <end position="160"/>
    </location>
</feature>
<dbReference type="PANTHER" id="PTHR12413">
    <property type="entry name" value="DOLICHYL GLYCOSYLTRANSFERASE"/>
    <property type="match status" value="1"/>
</dbReference>
<dbReference type="EMBL" id="JBEUSY010000368">
    <property type="protein sequence ID" value="KAL1236557.1"/>
    <property type="molecule type" value="Genomic_DNA"/>
</dbReference>
<evidence type="ECO:0000256" key="4">
    <source>
        <dbReference type="ARBA" id="ARBA00011937"/>
    </source>
</evidence>
<evidence type="ECO:0000313" key="16">
    <source>
        <dbReference type="Proteomes" id="UP001558632"/>
    </source>
</evidence>
<comment type="similarity">
    <text evidence="3">Belongs to the ALG6/ALG8 glucosyltransferase family.</text>
</comment>
<evidence type="ECO:0000256" key="7">
    <source>
        <dbReference type="ARBA" id="ARBA00022692"/>
    </source>
</evidence>
<keyword evidence="7 13" id="KW-0812">Transmembrane</keyword>
<comment type="caution">
    <text evidence="15">The sequence shown here is derived from an EMBL/GenBank/DDBJ whole genome shotgun (WGS) entry which is preliminary data.</text>
</comment>
<feature type="transmembrane region" description="Helical" evidence="13">
    <location>
        <begin position="251"/>
        <end position="272"/>
    </location>
</feature>
<evidence type="ECO:0000256" key="10">
    <source>
        <dbReference type="ARBA" id="ARBA00023136"/>
    </source>
</evidence>
<dbReference type="Gene3D" id="3.40.50.300">
    <property type="entry name" value="P-loop containing nucleotide triphosphate hydrolases"/>
    <property type="match status" value="1"/>
</dbReference>
<evidence type="ECO:0000256" key="6">
    <source>
        <dbReference type="ARBA" id="ARBA00022679"/>
    </source>
</evidence>
<feature type="transmembrane region" description="Helical" evidence="13">
    <location>
        <begin position="166"/>
        <end position="183"/>
    </location>
</feature>
<dbReference type="SUPFAM" id="SSF52540">
    <property type="entry name" value="P-loop containing nucleoside triphosphate hydrolases"/>
    <property type="match status" value="1"/>
</dbReference>
<evidence type="ECO:0000256" key="9">
    <source>
        <dbReference type="ARBA" id="ARBA00022989"/>
    </source>
</evidence>
<keyword evidence="9 13" id="KW-1133">Transmembrane helix</keyword>
<evidence type="ECO:0000256" key="2">
    <source>
        <dbReference type="ARBA" id="ARBA00004922"/>
    </source>
</evidence>
<comment type="pathway">
    <text evidence="2">Protein modification; protein glycosylation.</text>
</comment>
<evidence type="ECO:0000256" key="12">
    <source>
        <dbReference type="ARBA" id="ARBA00033252"/>
    </source>
</evidence>
<keyword evidence="8" id="KW-0256">Endoplasmic reticulum</keyword>
<accession>A0ABR3KES7</accession>
<reference evidence="15 16" key="1">
    <citation type="submission" date="2024-07" db="EMBL/GenBank/DDBJ databases">
        <title>Enhanced genomic and transcriptomic resources for Trichinella pseudospiralis and T. spiralis underpin the discovery of pronounced molecular differences between stages and species.</title>
        <authorList>
            <person name="Pasi K.K."/>
            <person name="La Rosa G."/>
            <person name="Gomez-Morales M.A."/>
            <person name="Tosini F."/>
            <person name="Sumanam S."/>
            <person name="Young N.D."/>
            <person name="Chang B.C."/>
            <person name="Robin G.B."/>
        </authorList>
    </citation>
    <scope>NUCLEOTIDE SEQUENCE [LARGE SCALE GENOMIC DNA]</scope>
    <source>
        <strain evidence="15">ISS534</strain>
    </source>
</reference>
<keyword evidence="5" id="KW-0328">Glycosyltransferase</keyword>
<dbReference type="Pfam" id="PF03155">
    <property type="entry name" value="Alg6_Alg8"/>
    <property type="match status" value="1"/>
</dbReference>
<dbReference type="Pfam" id="PF00004">
    <property type="entry name" value="AAA"/>
    <property type="match status" value="1"/>
</dbReference>
<dbReference type="InterPro" id="IPR003959">
    <property type="entry name" value="ATPase_AAA_core"/>
</dbReference>
<feature type="transmembrane region" description="Helical" evidence="13">
    <location>
        <begin position="378"/>
        <end position="403"/>
    </location>
</feature>
<sequence>MRIEMSKKFKITRPHAQVKMRKANETGKVSTNLKFFLTALTAICFRWSTGFGTYSGFNNPPMYGDFEAQRHWMEITVNLPLREWYIHTNSNDLMYWGLDYPPLTAYHSFLFGKLAQYFNASWVELYKSRGFEGTDLKLFMRYTVLISDVLVFFTSCYAYSKSLPLHMHLLFLFMLIYPGNILIDHGHFQFNCVSLGLYIWTCTLLHWNYDIAAAVFFVFSLSFKQMELYHAPAIFCYLLGKCLYSPRKKGLIKFFSLAFVVCFTFGLIWYPFITDIEQFRAVISRIFPFNRGLYEDKVANIWCSLSVFFKWKEIVSIQNMVCICAASTLISILPGCITLLTNPTAENFNRCSFISSLSFFLFSYHVHEKSILIPAVSALLTLKSPTLTVFTFLLTSAISLFPLCVKDGLTVAFFSLTFMFYCLIVNTFETSLRKNESIFEFLWKILFHASFWGAVRTVYIVTLNISSCLTTWCKNLHFDYAPFFNCVSVTQLECSSVHADFPEIEESKIIPSVSNLQGTDDLAINYNHSYPKIYIPQHRRFNIVKGIFKNMSENKIIESEFSPYERNIAKQFFKLYCIARNGSDVKNDCGECRKSRPRNNAERLILNEQCEDGKKSNFQIWSEIYAPKLPKEFIENEQTAEALRIWLDKWKQRLKQQPCIQYCTGNKQKKKKKSAFDCFDEEWIDEEISSDAAMFNAVLLHGPCGSGKTSIVHAMATLCGFQVIEINTNSLRTQRLLEDVLLEATLSHRVQLNFQSEKFHNPAITENMPAMRAWWRKGKASNQSRKRKSDDIRHFFQYSPLSNEKKSSNIQRNNEENTEFCQSNTESHCNLCTVILIDDVDVLPDNRERNFLPSVQKFILESNIPIIMTAESEEILSSFPSVNVKEFSLRRPCLEKLVFHLKISPE</sequence>
<proteinExistence type="inferred from homology"/>
<name>A0ABR3KES7_TRISP</name>
<evidence type="ECO:0000256" key="1">
    <source>
        <dbReference type="ARBA" id="ARBA00004477"/>
    </source>
</evidence>
<feature type="transmembrane region" description="Helical" evidence="13">
    <location>
        <begin position="321"/>
        <end position="341"/>
    </location>
</feature>
<evidence type="ECO:0000313" key="15">
    <source>
        <dbReference type="EMBL" id="KAL1236557.1"/>
    </source>
</evidence>
<keyword evidence="6" id="KW-0808">Transferase</keyword>
<evidence type="ECO:0000256" key="8">
    <source>
        <dbReference type="ARBA" id="ARBA00022824"/>
    </source>
</evidence>
<evidence type="ECO:0000256" key="13">
    <source>
        <dbReference type="SAM" id="Phobius"/>
    </source>
</evidence>
<dbReference type="InterPro" id="IPR027417">
    <property type="entry name" value="P-loop_NTPase"/>
</dbReference>
<organism evidence="15 16">
    <name type="scientific">Trichinella spiralis</name>
    <name type="common">Trichina worm</name>
    <dbReference type="NCBI Taxonomy" id="6334"/>
    <lineage>
        <taxon>Eukaryota</taxon>
        <taxon>Metazoa</taxon>
        <taxon>Ecdysozoa</taxon>
        <taxon>Nematoda</taxon>
        <taxon>Enoplea</taxon>
        <taxon>Dorylaimia</taxon>
        <taxon>Trichinellida</taxon>
        <taxon>Trichinellidae</taxon>
        <taxon>Trichinella</taxon>
    </lineage>
</organism>
<dbReference type="InterPro" id="IPR003593">
    <property type="entry name" value="AAA+_ATPase"/>
</dbReference>
<dbReference type="SMART" id="SM00382">
    <property type="entry name" value="AAA"/>
    <property type="match status" value="1"/>
</dbReference>
<feature type="transmembrane region" description="Helical" evidence="13">
    <location>
        <begin position="441"/>
        <end position="461"/>
    </location>
</feature>
<feature type="transmembrane region" description="Helical" evidence="13">
    <location>
        <begin position="409"/>
        <end position="429"/>
    </location>
</feature>
<dbReference type="InterPro" id="IPR004856">
    <property type="entry name" value="Glyco_trans_ALG6/ALG8"/>
</dbReference>
<evidence type="ECO:0000259" key="14">
    <source>
        <dbReference type="SMART" id="SM00382"/>
    </source>
</evidence>
<protein>
    <recommendedName>
        <fullName evidence="4">dolichyl-P-Glc:Man9GlcNAc2-PP-dolichol alpha-1,3-glucosyltransferase</fullName>
        <ecNumber evidence="4">2.4.1.267</ecNumber>
    </recommendedName>
    <alternativeName>
        <fullName evidence="12">Asparagine-linked glycosylation protein 6 homolog</fullName>
    </alternativeName>
    <alternativeName>
        <fullName evidence="11">Dol-P-Glc:Man(9)GlcNAc(2)-PP-Dol alpha-1,3-glucosyltransferase</fullName>
    </alternativeName>
</protein>